<dbReference type="Pfam" id="PF19343">
    <property type="entry name" value="HAM1_N"/>
    <property type="match status" value="1"/>
</dbReference>
<dbReference type="Proteomes" id="UP000724874">
    <property type="component" value="Unassembled WGS sequence"/>
</dbReference>
<dbReference type="OrthoDB" id="19394at2759"/>
<dbReference type="InterPro" id="IPR045967">
    <property type="entry name" value="HAM1-like_N"/>
</dbReference>
<evidence type="ECO:0000313" key="3">
    <source>
        <dbReference type="Proteomes" id="UP000724874"/>
    </source>
</evidence>
<evidence type="ECO:0000313" key="2">
    <source>
        <dbReference type="EMBL" id="KAF8909036.1"/>
    </source>
</evidence>
<comment type="caution">
    <text evidence="2">The sequence shown here is derived from an EMBL/GenBank/DDBJ whole genome shotgun (WGS) entry which is preliminary data.</text>
</comment>
<organism evidence="2 3">
    <name type="scientific">Gymnopilus junonius</name>
    <name type="common">Spectacular rustgill mushroom</name>
    <name type="synonym">Gymnopilus spectabilis subsp. junonius</name>
    <dbReference type="NCBI Taxonomy" id="109634"/>
    <lineage>
        <taxon>Eukaryota</taxon>
        <taxon>Fungi</taxon>
        <taxon>Dikarya</taxon>
        <taxon>Basidiomycota</taxon>
        <taxon>Agaricomycotina</taxon>
        <taxon>Agaricomycetes</taxon>
        <taxon>Agaricomycetidae</taxon>
        <taxon>Agaricales</taxon>
        <taxon>Agaricineae</taxon>
        <taxon>Hymenogastraceae</taxon>
        <taxon>Gymnopilus</taxon>
    </lineage>
</organism>
<dbReference type="EMBL" id="JADNYJ010000010">
    <property type="protein sequence ID" value="KAF8909036.1"/>
    <property type="molecule type" value="Genomic_DNA"/>
</dbReference>
<accession>A0A9P5NXW4</accession>
<protein>
    <recommendedName>
        <fullName evidence="1">HAM1-like N-terminal domain-containing protein</fullName>
    </recommendedName>
</protein>
<dbReference type="AlphaFoldDB" id="A0A9P5NXW4"/>
<gene>
    <name evidence="2" type="ORF">CPB84DRAFT_1843378</name>
</gene>
<reference evidence="2" key="1">
    <citation type="submission" date="2020-11" db="EMBL/GenBank/DDBJ databases">
        <authorList>
            <consortium name="DOE Joint Genome Institute"/>
            <person name="Ahrendt S."/>
            <person name="Riley R."/>
            <person name="Andreopoulos W."/>
            <person name="LaButti K."/>
            <person name="Pangilinan J."/>
            <person name="Ruiz-duenas F.J."/>
            <person name="Barrasa J.M."/>
            <person name="Sanchez-Garcia M."/>
            <person name="Camarero S."/>
            <person name="Miyauchi S."/>
            <person name="Serrano A."/>
            <person name="Linde D."/>
            <person name="Babiker R."/>
            <person name="Drula E."/>
            <person name="Ayuso-Fernandez I."/>
            <person name="Pacheco R."/>
            <person name="Padilla G."/>
            <person name="Ferreira P."/>
            <person name="Barriuso J."/>
            <person name="Kellner H."/>
            <person name="Castanera R."/>
            <person name="Alfaro M."/>
            <person name="Ramirez L."/>
            <person name="Pisabarro A.G."/>
            <person name="Kuo A."/>
            <person name="Tritt A."/>
            <person name="Lipzen A."/>
            <person name="He G."/>
            <person name="Yan M."/>
            <person name="Ng V."/>
            <person name="Cullen D."/>
            <person name="Martin F."/>
            <person name="Rosso M.-N."/>
            <person name="Henrissat B."/>
            <person name="Hibbett D."/>
            <person name="Martinez A.T."/>
            <person name="Grigoriev I.V."/>
        </authorList>
    </citation>
    <scope>NUCLEOTIDE SEQUENCE</scope>
    <source>
        <strain evidence="2">AH 44721</strain>
    </source>
</reference>
<proteinExistence type="predicted"/>
<evidence type="ECO:0000259" key="1">
    <source>
        <dbReference type="Pfam" id="PF19343"/>
    </source>
</evidence>
<name>A0A9P5NXW4_GYMJU</name>
<sequence length="153" mass="17927">MDKMRAFRDEIPDHIPHQHKDKASDTYNHTMTFLSEEYFPEEHRDQFIFRGKKECQKHDDYQNSVRWFFGYFEEYAKHPRKAVDITENRTLFERIANGQYLPPLMLSLTTDNANRDEASTTLACLLALVSAIHTTATNFLQRRLQALIPSACG</sequence>
<feature type="domain" description="HAM1-like N-terminal" evidence="1">
    <location>
        <begin position="5"/>
        <end position="86"/>
    </location>
</feature>
<keyword evidence="3" id="KW-1185">Reference proteome</keyword>